<evidence type="ECO:0000259" key="2">
    <source>
        <dbReference type="Pfam" id="PF21530"/>
    </source>
</evidence>
<dbReference type="PANTHER" id="PTHR23274:SF51">
    <property type="entry name" value="OS03G0423850 PROTEIN"/>
    <property type="match status" value="1"/>
</dbReference>
<organism evidence="3 4">
    <name type="scientific">Cordylochernes scorpioides</name>
    <dbReference type="NCBI Taxonomy" id="51811"/>
    <lineage>
        <taxon>Eukaryota</taxon>
        <taxon>Metazoa</taxon>
        <taxon>Ecdysozoa</taxon>
        <taxon>Arthropoda</taxon>
        <taxon>Chelicerata</taxon>
        <taxon>Arachnida</taxon>
        <taxon>Pseudoscorpiones</taxon>
        <taxon>Cheliferoidea</taxon>
        <taxon>Chernetidae</taxon>
        <taxon>Cordylochernes</taxon>
    </lineage>
</organism>
<evidence type="ECO:0000313" key="4">
    <source>
        <dbReference type="Proteomes" id="UP001235939"/>
    </source>
</evidence>
<reference evidence="3 4" key="1">
    <citation type="submission" date="2022-01" db="EMBL/GenBank/DDBJ databases">
        <title>A chromosomal length assembly of Cordylochernes scorpioides.</title>
        <authorList>
            <person name="Zeh D."/>
            <person name="Zeh J."/>
        </authorList>
    </citation>
    <scope>NUCLEOTIDE SEQUENCE [LARGE SCALE GENOMIC DNA]</scope>
    <source>
        <strain evidence="3">IN4F17</strain>
        <tissue evidence="3">Whole Body</tissue>
    </source>
</reference>
<feature type="region of interest" description="Disordered" evidence="1">
    <location>
        <begin position="132"/>
        <end position="201"/>
    </location>
</feature>
<dbReference type="Proteomes" id="UP001235939">
    <property type="component" value="Chromosome 13"/>
</dbReference>
<name>A0ABY6L2T4_9ARAC</name>
<protein>
    <recommendedName>
        <fullName evidence="2">DNA helicase Pif1-like 2B domain-containing protein</fullName>
    </recommendedName>
</protein>
<proteinExistence type="predicted"/>
<evidence type="ECO:0000256" key="1">
    <source>
        <dbReference type="SAM" id="MobiDB-lite"/>
    </source>
</evidence>
<dbReference type="InterPro" id="IPR049163">
    <property type="entry name" value="Pif1-like_2B_dom"/>
</dbReference>
<gene>
    <name evidence="3" type="ORF">LAZ67_13000279</name>
</gene>
<dbReference type="EMBL" id="CP092875">
    <property type="protein sequence ID" value="UYV75441.1"/>
    <property type="molecule type" value="Genomic_DNA"/>
</dbReference>
<sequence>MVDPDESVSYPPEFLNSLELSGTPSHKIVLKVGVPIILIRNLDPPRLCNGTRLCITRMGTNVLQARILTGIFRVWFGVNASKTSKFEIDGSHKQHLKIDWKLSRRRQFRMSSDDPHSSHLVKCKTPFLRKDRSEKVQRWKNKPTIPTKRPSNLSPKIYIYGRNDAPRDLRRPTYTDRQRQEQAEHPNDTVEIPASHGNRRA</sequence>
<dbReference type="PANTHER" id="PTHR23274">
    <property type="entry name" value="DNA HELICASE-RELATED"/>
    <property type="match status" value="1"/>
</dbReference>
<feature type="domain" description="DNA helicase Pif1-like 2B" evidence="2">
    <location>
        <begin position="13"/>
        <end position="57"/>
    </location>
</feature>
<keyword evidence="4" id="KW-1185">Reference proteome</keyword>
<evidence type="ECO:0000313" key="3">
    <source>
        <dbReference type="EMBL" id="UYV75441.1"/>
    </source>
</evidence>
<accession>A0ABY6L2T4</accession>
<dbReference type="Pfam" id="PF21530">
    <property type="entry name" value="Pif1_2B_dom"/>
    <property type="match status" value="1"/>
</dbReference>
<feature type="compositionally biased region" description="Basic and acidic residues" evidence="1">
    <location>
        <begin position="164"/>
        <end position="188"/>
    </location>
</feature>